<dbReference type="InterPro" id="IPR029039">
    <property type="entry name" value="Flavoprotein-like_sf"/>
</dbReference>
<proteinExistence type="predicted"/>
<evidence type="ECO:0008006" key="4">
    <source>
        <dbReference type="Google" id="ProtNLM"/>
    </source>
</evidence>
<organism evidence="2 3">
    <name type="scientific">Reichenbachiella agariperforans</name>
    <dbReference type="NCBI Taxonomy" id="156994"/>
    <lineage>
        <taxon>Bacteria</taxon>
        <taxon>Pseudomonadati</taxon>
        <taxon>Bacteroidota</taxon>
        <taxon>Cytophagia</taxon>
        <taxon>Cytophagales</taxon>
        <taxon>Reichenbachiellaceae</taxon>
        <taxon>Reichenbachiella</taxon>
    </lineage>
</organism>
<reference evidence="3" key="1">
    <citation type="submission" date="2016-11" db="EMBL/GenBank/DDBJ databases">
        <authorList>
            <person name="Varghese N."/>
            <person name="Submissions S."/>
        </authorList>
    </citation>
    <scope>NUCLEOTIDE SEQUENCE [LARGE SCALE GENOMIC DNA]</scope>
    <source>
        <strain evidence="3">DSM 26134</strain>
    </source>
</reference>
<name>A0A1M6WJY8_REIAG</name>
<keyword evidence="1" id="KW-1133">Transmembrane helix</keyword>
<dbReference type="Proteomes" id="UP000184474">
    <property type="component" value="Unassembled WGS sequence"/>
</dbReference>
<feature type="transmembrane region" description="Helical" evidence="1">
    <location>
        <begin position="260"/>
        <end position="281"/>
    </location>
</feature>
<evidence type="ECO:0000313" key="3">
    <source>
        <dbReference type="Proteomes" id="UP000184474"/>
    </source>
</evidence>
<dbReference type="Gene3D" id="3.40.50.360">
    <property type="match status" value="1"/>
</dbReference>
<accession>A0A1M6WJY8</accession>
<dbReference type="AlphaFoldDB" id="A0A1M6WJY8"/>
<evidence type="ECO:0000313" key="2">
    <source>
        <dbReference type="EMBL" id="SHK93909.1"/>
    </source>
</evidence>
<sequence>MKKILAINYSQTGQLDEILDKMFEPFDAISVERVKIEMVEPYAFPWTSERFFDVFPESVMEIPRRVAPFVTSQENYDLVVLGYQPWFLSPSIPTTSLLMDDHFRALVKGKPVVTVIGARNMWLNSQESVKTMLKTAGARLVGNIPLIDRSDNLASVVSILHWMLKGEKTKPYGIFPKPGVNDEDIMSADEFGEMIKRTWDKGNYEDLQLNLLSLGKVKVPINILFIEQRAKKLFRIWANIVQKKGTTPEKRRKWLVVFKYYLIFALFVVSPVVLVIFNLILRPLTLGAIKKKKEYYCGVN</sequence>
<evidence type="ECO:0000256" key="1">
    <source>
        <dbReference type="SAM" id="Phobius"/>
    </source>
</evidence>
<keyword evidence="3" id="KW-1185">Reference proteome</keyword>
<keyword evidence="1" id="KW-0812">Transmembrane</keyword>
<protein>
    <recommendedName>
        <fullName evidence="4">Dialkylrecorsinol condensing enzyme</fullName>
    </recommendedName>
</protein>
<dbReference type="SUPFAM" id="SSF52218">
    <property type="entry name" value="Flavoproteins"/>
    <property type="match status" value="1"/>
</dbReference>
<dbReference type="STRING" id="156994.SAMN04488028_11312"/>
<dbReference type="EMBL" id="FRAA01000013">
    <property type="protein sequence ID" value="SHK93909.1"/>
    <property type="molecule type" value="Genomic_DNA"/>
</dbReference>
<gene>
    <name evidence="2" type="ORF">SAMN04488028_11312</name>
</gene>
<dbReference type="RefSeq" id="WP_073125528.1">
    <property type="nucleotide sequence ID" value="NZ_FRAA01000013.1"/>
</dbReference>
<keyword evidence="1" id="KW-0472">Membrane</keyword>